<dbReference type="AlphaFoldDB" id="X0Z8K0"/>
<sequence>MRGHPESVLPRRLGLCGPGQLEFEEWQIEKDRREAIKNTLAKTFLWD</sequence>
<gene>
    <name evidence="1" type="ORF">S01H4_12613</name>
</gene>
<proteinExistence type="predicted"/>
<accession>X0Z8K0</accession>
<protein>
    <submittedName>
        <fullName evidence="1">Uncharacterized protein</fullName>
    </submittedName>
</protein>
<reference evidence="1" key="1">
    <citation type="journal article" date="2014" name="Front. Microbiol.">
        <title>High frequency of phylogenetically diverse reductive dehalogenase-homologous genes in deep subseafloor sedimentary metagenomes.</title>
        <authorList>
            <person name="Kawai M."/>
            <person name="Futagami T."/>
            <person name="Toyoda A."/>
            <person name="Takaki Y."/>
            <person name="Nishi S."/>
            <person name="Hori S."/>
            <person name="Arai W."/>
            <person name="Tsubouchi T."/>
            <person name="Morono Y."/>
            <person name="Uchiyama I."/>
            <person name="Ito T."/>
            <person name="Fujiyama A."/>
            <person name="Inagaki F."/>
            <person name="Takami H."/>
        </authorList>
    </citation>
    <scope>NUCLEOTIDE SEQUENCE</scope>
    <source>
        <strain evidence="1">Expedition CK06-06</strain>
    </source>
</reference>
<name>X0Z8K0_9ZZZZ</name>
<evidence type="ECO:0000313" key="1">
    <source>
        <dbReference type="EMBL" id="GAG65454.1"/>
    </source>
</evidence>
<dbReference type="EMBL" id="BART01005402">
    <property type="protein sequence ID" value="GAG65454.1"/>
    <property type="molecule type" value="Genomic_DNA"/>
</dbReference>
<organism evidence="1">
    <name type="scientific">marine sediment metagenome</name>
    <dbReference type="NCBI Taxonomy" id="412755"/>
    <lineage>
        <taxon>unclassified sequences</taxon>
        <taxon>metagenomes</taxon>
        <taxon>ecological metagenomes</taxon>
    </lineage>
</organism>
<comment type="caution">
    <text evidence="1">The sequence shown here is derived from an EMBL/GenBank/DDBJ whole genome shotgun (WGS) entry which is preliminary data.</text>
</comment>
<feature type="non-terminal residue" evidence="1">
    <location>
        <position position="47"/>
    </location>
</feature>